<feature type="region of interest" description="Disordered" evidence="3">
    <location>
        <begin position="490"/>
        <end position="550"/>
    </location>
</feature>
<feature type="compositionally biased region" description="Polar residues" evidence="3">
    <location>
        <begin position="2064"/>
        <end position="2074"/>
    </location>
</feature>
<dbReference type="STRING" id="357750.A0A2S6C9C4"/>
<feature type="compositionally biased region" description="Pro residues" evidence="3">
    <location>
        <begin position="347"/>
        <end position="360"/>
    </location>
</feature>
<feature type="compositionally biased region" description="Polar residues" evidence="3">
    <location>
        <begin position="667"/>
        <end position="679"/>
    </location>
</feature>
<evidence type="ECO:0000256" key="3">
    <source>
        <dbReference type="SAM" id="MobiDB-lite"/>
    </source>
</evidence>
<feature type="coiled-coil region" evidence="2">
    <location>
        <begin position="1658"/>
        <end position="1699"/>
    </location>
</feature>
<feature type="compositionally biased region" description="Basic and acidic residues" evidence="3">
    <location>
        <begin position="743"/>
        <end position="771"/>
    </location>
</feature>
<evidence type="ECO:0000313" key="4">
    <source>
        <dbReference type="EMBL" id="PPJ56325.1"/>
    </source>
</evidence>
<protein>
    <recommendedName>
        <fullName evidence="6">Myosin class II heavy chain</fullName>
    </recommendedName>
</protein>
<evidence type="ECO:0008006" key="6">
    <source>
        <dbReference type="Google" id="ProtNLM"/>
    </source>
</evidence>
<feature type="compositionally biased region" description="Low complexity" evidence="3">
    <location>
        <begin position="1058"/>
        <end position="1068"/>
    </location>
</feature>
<feature type="region of interest" description="Disordered" evidence="3">
    <location>
        <begin position="1208"/>
        <end position="1235"/>
    </location>
</feature>
<feature type="region of interest" description="Disordered" evidence="3">
    <location>
        <begin position="86"/>
        <end position="305"/>
    </location>
</feature>
<feature type="compositionally biased region" description="Acidic residues" evidence="3">
    <location>
        <begin position="2159"/>
        <end position="2175"/>
    </location>
</feature>
<feature type="region of interest" description="Disordered" evidence="3">
    <location>
        <begin position="1315"/>
        <end position="1349"/>
    </location>
</feature>
<feature type="compositionally biased region" description="Polar residues" evidence="3">
    <location>
        <begin position="2115"/>
        <end position="2136"/>
    </location>
</feature>
<feature type="region of interest" description="Disordered" evidence="3">
    <location>
        <begin position="736"/>
        <end position="823"/>
    </location>
</feature>
<feature type="region of interest" description="Disordered" evidence="3">
    <location>
        <begin position="1179"/>
        <end position="1198"/>
    </location>
</feature>
<dbReference type="PANTHER" id="PTHR32083:SF0">
    <property type="entry name" value="CILIA AND FLAGELLA-ASSOCIATED PROTEIN 58"/>
    <property type="match status" value="1"/>
</dbReference>
<feature type="compositionally biased region" description="Basic and acidic residues" evidence="3">
    <location>
        <begin position="1338"/>
        <end position="1349"/>
    </location>
</feature>
<dbReference type="Proteomes" id="UP000237631">
    <property type="component" value="Unassembled WGS sequence"/>
</dbReference>
<feature type="compositionally biased region" description="Basic and acidic residues" evidence="3">
    <location>
        <begin position="287"/>
        <end position="305"/>
    </location>
</feature>
<gene>
    <name evidence="4" type="ORF">CBER1_00705</name>
</gene>
<feature type="region of interest" description="Disordered" evidence="3">
    <location>
        <begin position="664"/>
        <end position="722"/>
    </location>
</feature>
<feature type="coiled-coil region" evidence="2">
    <location>
        <begin position="1827"/>
        <end position="1854"/>
    </location>
</feature>
<comment type="caution">
    <text evidence="4">The sequence shown here is derived from an EMBL/GenBank/DDBJ whole genome shotgun (WGS) entry which is preliminary data.</text>
</comment>
<dbReference type="EMBL" id="PNEN01000520">
    <property type="protein sequence ID" value="PPJ56325.1"/>
    <property type="molecule type" value="Genomic_DNA"/>
</dbReference>
<feature type="compositionally biased region" description="Polar residues" evidence="3">
    <location>
        <begin position="2086"/>
        <end position="2106"/>
    </location>
</feature>
<feature type="region of interest" description="Disordered" evidence="3">
    <location>
        <begin position="1047"/>
        <end position="1132"/>
    </location>
</feature>
<feature type="region of interest" description="Disordered" evidence="3">
    <location>
        <begin position="1"/>
        <end position="66"/>
    </location>
</feature>
<feature type="coiled-coil region" evidence="2">
    <location>
        <begin position="1894"/>
        <end position="1942"/>
    </location>
</feature>
<dbReference type="PANTHER" id="PTHR32083">
    <property type="entry name" value="CILIA AND FLAGELLA-ASSOCIATED PROTEIN 58-RELATED"/>
    <property type="match status" value="1"/>
</dbReference>
<dbReference type="GO" id="GO:0005856">
    <property type="term" value="C:cytoskeleton"/>
    <property type="evidence" value="ECO:0007669"/>
    <property type="project" value="TreeGrafter"/>
</dbReference>
<evidence type="ECO:0000313" key="5">
    <source>
        <dbReference type="Proteomes" id="UP000237631"/>
    </source>
</evidence>
<feature type="compositionally biased region" description="Basic and acidic residues" evidence="3">
    <location>
        <begin position="197"/>
        <end position="209"/>
    </location>
</feature>
<feature type="compositionally biased region" description="Polar residues" evidence="3">
    <location>
        <begin position="38"/>
        <end position="53"/>
    </location>
</feature>
<feature type="compositionally biased region" description="Polar residues" evidence="3">
    <location>
        <begin position="1315"/>
        <end position="1326"/>
    </location>
</feature>
<feature type="compositionally biased region" description="Pro residues" evidence="3">
    <location>
        <begin position="512"/>
        <end position="521"/>
    </location>
</feature>
<evidence type="ECO:0000256" key="1">
    <source>
        <dbReference type="ARBA" id="ARBA00023054"/>
    </source>
</evidence>
<feature type="coiled-coil region" evidence="2">
    <location>
        <begin position="1442"/>
        <end position="1633"/>
    </location>
</feature>
<reference evidence="5" key="1">
    <citation type="journal article" date="2017" name="bioRxiv">
        <title>Conservation of a gene cluster reveals novel cercosporin biosynthetic mechanisms and extends production to the genus Colletotrichum.</title>
        <authorList>
            <person name="de Jonge R."/>
            <person name="Ebert M.K."/>
            <person name="Huitt-Roehl C.R."/>
            <person name="Pal P."/>
            <person name="Suttle J.C."/>
            <person name="Spanner R.E."/>
            <person name="Neubauer J.D."/>
            <person name="Jurick W.M.II."/>
            <person name="Stott K.A."/>
            <person name="Secor G.A."/>
            <person name="Thomma B.P.H.J."/>
            <person name="Van de Peer Y."/>
            <person name="Townsend C.A."/>
            <person name="Bolton M.D."/>
        </authorList>
    </citation>
    <scope>NUCLEOTIDE SEQUENCE [LARGE SCALE GENOMIC DNA]</scope>
    <source>
        <strain evidence="5">CBS538.71</strain>
    </source>
</reference>
<feature type="compositionally biased region" description="Acidic residues" evidence="3">
    <location>
        <begin position="1328"/>
        <end position="1337"/>
    </location>
</feature>
<evidence type="ECO:0000256" key="2">
    <source>
        <dbReference type="SAM" id="Coils"/>
    </source>
</evidence>
<accession>A0A2S6C9C4</accession>
<organism evidence="4 5">
    <name type="scientific">Cercospora berteroae</name>
    <dbReference type="NCBI Taxonomy" id="357750"/>
    <lineage>
        <taxon>Eukaryota</taxon>
        <taxon>Fungi</taxon>
        <taxon>Dikarya</taxon>
        <taxon>Ascomycota</taxon>
        <taxon>Pezizomycotina</taxon>
        <taxon>Dothideomycetes</taxon>
        <taxon>Dothideomycetidae</taxon>
        <taxon>Mycosphaerellales</taxon>
        <taxon>Mycosphaerellaceae</taxon>
        <taxon>Cercospora</taxon>
    </lineage>
</organism>
<feature type="compositionally biased region" description="Basic and acidic residues" evidence="3">
    <location>
        <begin position="791"/>
        <end position="806"/>
    </location>
</feature>
<feature type="region of interest" description="Disordered" evidence="3">
    <location>
        <begin position="2030"/>
        <end position="2205"/>
    </location>
</feature>
<feature type="region of interest" description="Disordered" evidence="3">
    <location>
        <begin position="955"/>
        <end position="1004"/>
    </location>
</feature>
<keyword evidence="1 2" id="KW-0175">Coiled coil</keyword>
<sequence>MSPDLSRLPPPRTPASVRSRDNQSDYHTAPWGSPLVYNFSSSPGSRSAHTAFSQLDPLEDNSELQSSPASFGLEHLIPSRLADLSLPVAPNTSPLGIFDDQTPRSRTQRWIDLPQRLEQSERAHWWSDASTSDAEGPRRASVGGKVKRPGHKRREENRTLDQQSFWDTLRGDRGDDTMSSLLASRWAETPDASAENLLERAGEELKSADTTEQLPKDLLTSRWAATPEEEEKQKRKELSEQESVPGFGGNAVPQTQQKEQVDPNFVPKSVMASRWADTPPPEDEEHDLVKEMADQQARDAAAKEDAIAKQEALLAKINGSSDPEGAPEAGHESPTITLADLPASLVPGPPKVSAPAPSPSPSRLEPPRLKKRVSWRGKNIVIAIPRYDYEAAGFPKPMSKEEIASRIKTFEDAGYSTSGYDLTEESTIRDGPAQVKDIFPDEREARVPRTKDQINVMLPDLAKWRAYMDFLTEQKLAALGVSLGFDEPAPLPPLPVPGQMQDLSRQSSGQYPPLPFSPPIPTGSASSMGRPTLMRGHSHTMSVASPKSPMNGPFGHMHRHSTFTGSSIGFPGPQPQSQFPPSMSPGIPGLQAQSPSIQVFQAFNQQRQPFNLQQGMLPRGGSPAQIAALRQELGRGPGSPLSQQILPQSPQDYSRGLVEDYRRKQHAYSQSMAAPSMPNSFLPYGSHGSSLRPTPALPELAEDDEEEQDEAEEAEASTYVPPHKRVQASTEIVVPTPKGHRHNISEGLERDLLEAEKREKTVNRDVVKLAEESESSQPETKSPDVVAIVAPKDKQLPASNIERDPLDDQPVQESAHSRKKSASTRFNVAAPSFTFNPSAEFKPSQPFTFGAPTTIPTLDTQSFAPVLAAPAPDAGRMIGHNRHQSSGSFNANAATFKPTSSDFSFSASGPAFGSDAPKQPTNAPSTIVDELPKIFGKVDIPDIVKPARRSKAIAIVKPPTPKASSDSEEPVDDEGRIQQGNAKRGRKMRDDGDQVPQFALPSDVHAFPVPAERVLGSNVPERPMSILEEAEAEVDAEDAVTEISEITAETSKAEVIEQEAATTGGAEAQPKHGHKHSTSLSALAKPFQPPATAPAEPGEVTAAAEDQRYDSISDLEEGEIREEGPRVVSPIAQPLSFGLDTRAFHDRPQRASQERIDIVTDAGPSFDEIDAVMRHLNATESEREPTPMRMPSPGSHPMKGVTYLADWGRREAPSPSPRRQDTSATPQLDRTTDLSDMAFPGYPHVRQLNKAEEVPTSDWSDMLSPPDAEKFDQRSTFFDNHIDKLIGRAVESRLLPLEESLRSIQNTVIRRNKSSDLQLKRTPSTVESDADDEDEQSDEHKTRPISRGRDKRIDQIKIAVLEALREQSPKRMQQQAMDIADLHTVLADMKVSFARAASSNLELDDIRAVVEETVRKQPESTTPAEQEGPKRDELLELEGRLNETLAKSLEEANQRRAIEEREAESRRQLRLAEERESQVRTQLRLAEEELQLQRDAARDEEQKVRVMEKEREAWIERLDVAEEARQKAQERIEDSEAEKEALQATLEEYRLSSHKWRHDSEEGKRVREELQSTVNMLTRQAEEYQESTMGMKRRLEKLHEDMSTAAGQLASEKAVWRSKEEEYRAKIEALEHQQLVSARERAQLVDEMRIVRASAVENAEARNAVDHARSANQELQEMMHKLQAQLTEQQGLTARYERQFYDAQESGRAEVHRTRLAFETEVEAANNRVNLVRAQLETELSRTRSELDNVRMELETMKERQEHLQEQAETDKREALRKVNHSNSVALDEARHKYESGIQELTSQHSRALRHALEDKDRVESVLNERLNLMHEKLQHYQERCAHLEERLEIAKTAAQHAAKTARASKAVASPAYAPQASFGPSEKISPQALRESILVLQEQLQERETRIERLEADAEDEGQTKKQKEDEIAFLRELLAVRNEELNELITLIQKPNFDRARCRDIAIRLRANLQMEQEEKDRFARPSGQAQSVTGQASALLSSLATPKVAQQQLSSAFSKWRANMESSALKNAPRYNADGRLTPSKGAPSQAPLPKGYQSGLMTPPASNFRSSPRPESTDKLPPPRLNSRQSSHSNRPVSRGSHQSAGTERPRSRHSSSTSQRPVPFRQTSGTSQESAHTPLFREQSYDQDAEDSAPIVLDEVEESFAEDDSLDDIPDSAAPPGFRSLQDEMGDPTPMSEFSEPQAA</sequence>
<dbReference type="OrthoDB" id="4451586at2759"/>
<feature type="coiled-coil region" evidence="2">
    <location>
        <begin position="1733"/>
        <end position="1778"/>
    </location>
</feature>
<keyword evidence="5" id="KW-1185">Reference proteome</keyword>
<feature type="compositionally biased region" description="Polar residues" evidence="3">
    <location>
        <begin position="501"/>
        <end position="510"/>
    </location>
</feature>
<name>A0A2S6C9C4_9PEZI</name>
<feature type="compositionally biased region" description="Acidic residues" evidence="3">
    <location>
        <begin position="700"/>
        <end position="715"/>
    </location>
</feature>
<feature type="region of interest" description="Disordered" evidence="3">
    <location>
        <begin position="317"/>
        <end position="370"/>
    </location>
</feature>
<proteinExistence type="predicted"/>